<evidence type="ECO:0000313" key="3">
    <source>
        <dbReference type="Proteomes" id="UP000428260"/>
    </source>
</evidence>
<proteinExistence type="predicted"/>
<accession>A0A6I6K682</accession>
<evidence type="ECO:0000313" key="2">
    <source>
        <dbReference type="EMBL" id="QGY47153.1"/>
    </source>
</evidence>
<dbReference type="InterPro" id="IPR010496">
    <property type="entry name" value="AL/BT2_dom"/>
</dbReference>
<name>A0A6I6K682_9BACT</name>
<dbReference type="Gene3D" id="3.20.20.140">
    <property type="entry name" value="Metal-dependent hydrolases"/>
    <property type="match status" value="1"/>
</dbReference>
<dbReference type="SUPFAM" id="SSF89550">
    <property type="entry name" value="PHP domain-like"/>
    <property type="match status" value="1"/>
</dbReference>
<gene>
    <name evidence="2" type="ORF">GM418_26865</name>
</gene>
<organism evidence="2 3">
    <name type="scientific">Maribellus comscasis</name>
    <dbReference type="NCBI Taxonomy" id="2681766"/>
    <lineage>
        <taxon>Bacteria</taxon>
        <taxon>Pseudomonadati</taxon>
        <taxon>Bacteroidota</taxon>
        <taxon>Bacteroidia</taxon>
        <taxon>Marinilabiliales</taxon>
        <taxon>Prolixibacteraceae</taxon>
        <taxon>Maribellus</taxon>
    </lineage>
</organism>
<keyword evidence="3" id="KW-1185">Reference proteome</keyword>
<dbReference type="InterPro" id="IPR016195">
    <property type="entry name" value="Pol/histidinol_Pase-like"/>
</dbReference>
<protein>
    <submittedName>
        <fullName evidence="2">DUF1080 domain-containing protein</fullName>
    </submittedName>
</protein>
<dbReference type="PROSITE" id="PS51257">
    <property type="entry name" value="PROKAR_LIPOPROTEIN"/>
    <property type="match status" value="1"/>
</dbReference>
<reference evidence="2 3" key="1">
    <citation type="submission" date="2019-11" db="EMBL/GenBank/DDBJ databases">
        <authorList>
            <person name="Zheng R.K."/>
            <person name="Sun C.M."/>
        </authorList>
    </citation>
    <scope>NUCLEOTIDE SEQUENCE [LARGE SCALE GENOMIC DNA]</scope>
    <source>
        <strain evidence="2 3">WC007</strain>
    </source>
</reference>
<dbReference type="Proteomes" id="UP000428260">
    <property type="component" value="Chromosome"/>
</dbReference>
<dbReference type="GO" id="GO:0016787">
    <property type="term" value="F:hydrolase activity"/>
    <property type="evidence" value="ECO:0007669"/>
    <property type="project" value="InterPro"/>
</dbReference>
<dbReference type="RefSeq" id="WP_158870740.1">
    <property type="nucleotide sequence ID" value="NZ_CP046401.1"/>
</dbReference>
<sequence length="490" mass="56309">MKKTTIYFAYFFFLATLFSCQPRLETGEWNTIFNGENLDGWKKAGENQESITVEDGMIKCAGERSHLFYNGDLKNFEFEAEVKAMEHSNSGIFIHTEYQKEGWPANGYEIQVNNTYRGSETNPERRKTGSIYNIRNVYFPLAGDGEWFTMRIKAVENKVEIFVNDIKVNEYVEPENPWRWEGGESCKLSHGTFALQAHDPGSTTYYRNIRVKPLLEGEKTEPEVDKEWDTLITKLMKAGFPFIDFHVHLKGGLTVNEVVANSQKLGINYGIAPNCGLHFPVTNDSTLFEYINDVKNSPTFKGMQAEGREWITLFSSEAVAKFDYVFTDAMTFTDYKGRRTRIWIPEEVWVDDKQQFMEQLVGKIESIFSQEPVDIYVNPTVLPAEIMDEYEDLWTEERMKRVIKVLADNNVALEINARYKVPSAKMIKMAKEAGLKFSFGTNNTGRDLGELEYCLQMIEECKLTPNDMFEIKPDAKKPINVKGLPDKITG</sequence>
<dbReference type="AlphaFoldDB" id="A0A6I6K682"/>
<dbReference type="Pfam" id="PF06439">
    <property type="entry name" value="3keto-disac_hyd"/>
    <property type="match status" value="1"/>
</dbReference>
<feature type="domain" description="3-keto-alpha-glucoside-1,2-lyase/3-keto-2-hydroxy-glucal hydratase" evidence="1">
    <location>
        <begin position="28"/>
        <end position="212"/>
    </location>
</feature>
<dbReference type="KEGG" id="mcos:GM418_26865"/>
<dbReference type="EMBL" id="CP046401">
    <property type="protein sequence ID" value="QGY47153.1"/>
    <property type="molecule type" value="Genomic_DNA"/>
</dbReference>
<evidence type="ECO:0000259" key="1">
    <source>
        <dbReference type="Pfam" id="PF06439"/>
    </source>
</evidence>
<dbReference type="Gene3D" id="2.60.120.560">
    <property type="entry name" value="Exo-inulinase, domain 1"/>
    <property type="match status" value="1"/>
</dbReference>